<keyword evidence="1 3" id="KW-0560">Oxidoreductase</keyword>
<feature type="domain" description="D-isomer specific 2-hydroxyacid dehydrogenase NAD-binding" evidence="5">
    <location>
        <begin position="153"/>
        <end position="331"/>
    </location>
</feature>
<reference evidence="6" key="1">
    <citation type="submission" date="2020-11" db="EMBL/GenBank/DDBJ databases">
        <authorList>
            <person name="Tran Van P."/>
        </authorList>
    </citation>
    <scope>NUCLEOTIDE SEQUENCE</scope>
</reference>
<dbReference type="PANTHER" id="PTHR10996:SF277">
    <property type="entry name" value="GLYOXYLATE REDUCTASE_HYDROXYPYRUVATE REDUCTASE"/>
    <property type="match status" value="1"/>
</dbReference>
<dbReference type="Pfam" id="PF00389">
    <property type="entry name" value="2-Hacid_dh"/>
    <property type="match status" value="1"/>
</dbReference>
<dbReference type="Gene3D" id="3.40.50.720">
    <property type="entry name" value="NAD(P)-binding Rossmann-like Domain"/>
    <property type="match status" value="2"/>
</dbReference>
<dbReference type="InterPro" id="IPR029753">
    <property type="entry name" value="D-isomer_DH_CS"/>
</dbReference>
<protein>
    <recommendedName>
        <fullName evidence="2">Glyoxylate reductase/hydroxypyruvate reductase</fullName>
    </recommendedName>
</protein>
<dbReference type="AlphaFoldDB" id="A0A7R9CFT2"/>
<dbReference type="SUPFAM" id="SSF52283">
    <property type="entry name" value="Formate/glycerate dehydrogenase catalytic domain-like"/>
    <property type="match status" value="1"/>
</dbReference>
<evidence type="ECO:0000259" key="5">
    <source>
        <dbReference type="Pfam" id="PF02826"/>
    </source>
</evidence>
<dbReference type="FunFam" id="3.40.50.720:FF:000026">
    <property type="entry name" value="Glyoxylate/hydroxypyruvate reductase B"/>
    <property type="match status" value="1"/>
</dbReference>
<dbReference type="GO" id="GO:0008465">
    <property type="term" value="F:hydroxypyruvate reductase (NADH) activity"/>
    <property type="evidence" value="ECO:0007669"/>
    <property type="project" value="TreeGrafter"/>
</dbReference>
<dbReference type="GO" id="GO:0051287">
    <property type="term" value="F:NAD binding"/>
    <property type="evidence" value="ECO:0007669"/>
    <property type="project" value="InterPro"/>
</dbReference>
<dbReference type="PANTHER" id="PTHR10996">
    <property type="entry name" value="2-HYDROXYACID DEHYDROGENASE-RELATED"/>
    <property type="match status" value="1"/>
</dbReference>
<evidence type="ECO:0000259" key="4">
    <source>
        <dbReference type="Pfam" id="PF00389"/>
    </source>
</evidence>
<name>A0A7R9CFT2_TIMPO</name>
<dbReference type="InterPro" id="IPR050223">
    <property type="entry name" value="D-isomer_2-hydroxyacid_DH"/>
</dbReference>
<sequence length="363" mass="40111">MLPIYIRLIFNRSVKRFQNPFRINVIHYNSLLKGSFVCLSTMPKPKLYITRPDVPEEGIAMLQDKFEIKMWPGKSPVPREELIKQVKGVDALFCYLTDKIDEQVLESAGPSLKVIGTMSVGYDHINVSQLKKKGIKLGITPDVLTDAVAELSVGLLLATSRRLFEAHQEILNGGWSSWAPFWMCGPGLQNSTVGVVGLGRIGQEIVKRLKPFKVTRFLYCGRSDKTEAREIGVSRVSLDELLAHSDFVIVTCALTPDTKEMFNDSLFEKMKSSAIFINVSRGGVVDQFALQRALESKRILAAGLDVMTPEPLPPKHPLLQLSNCVILPHIGSATIQARKDMALLTVKNIIAGVSGTPMPAPLC</sequence>
<dbReference type="InterPro" id="IPR006139">
    <property type="entry name" value="D-isomer_2_OHA_DH_cat_dom"/>
</dbReference>
<dbReference type="EMBL" id="OD000121">
    <property type="protein sequence ID" value="CAD7395879.1"/>
    <property type="molecule type" value="Genomic_DNA"/>
</dbReference>
<comment type="similarity">
    <text evidence="3">Belongs to the D-isomer specific 2-hydroxyacid dehydrogenase family.</text>
</comment>
<proteinExistence type="inferred from homology"/>
<dbReference type="GO" id="GO:0005829">
    <property type="term" value="C:cytosol"/>
    <property type="evidence" value="ECO:0007669"/>
    <property type="project" value="TreeGrafter"/>
</dbReference>
<feature type="domain" description="D-isomer specific 2-hydroxyacid dehydrogenase catalytic" evidence="4">
    <location>
        <begin position="53"/>
        <end position="359"/>
    </location>
</feature>
<dbReference type="InterPro" id="IPR006140">
    <property type="entry name" value="D-isomer_DH_NAD-bd"/>
</dbReference>
<evidence type="ECO:0000256" key="2">
    <source>
        <dbReference type="ARBA" id="ARBA00073306"/>
    </source>
</evidence>
<dbReference type="Pfam" id="PF02826">
    <property type="entry name" value="2-Hacid_dh_C"/>
    <property type="match status" value="1"/>
</dbReference>
<dbReference type="GO" id="GO:0030267">
    <property type="term" value="F:glyoxylate reductase (NADPH) activity"/>
    <property type="evidence" value="ECO:0007669"/>
    <property type="project" value="TreeGrafter"/>
</dbReference>
<dbReference type="PROSITE" id="PS00671">
    <property type="entry name" value="D_2_HYDROXYACID_DH_3"/>
    <property type="match status" value="1"/>
</dbReference>
<evidence type="ECO:0000256" key="1">
    <source>
        <dbReference type="ARBA" id="ARBA00023002"/>
    </source>
</evidence>
<dbReference type="SUPFAM" id="SSF51735">
    <property type="entry name" value="NAD(P)-binding Rossmann-fold domains"/>
    <property type="match status" value="1"/>
</dbReference>
<dbReference type="InterPro" id="IPR036291">
    <property type="entry name" value="NAD(P)-bd_dom_sf"/>
</dbReference>
<dbReference type="CDD" id="cd05301">
    <property type="entry name" value="GDH"/>
    <property type="match status" value="1"/>
</dbReference>
<gene>
    <name evidence="6" type="ORF">TPSB3V08_LOCUS377</name>
</gene>
<evidence type="ECO:0000256" key="3">
    <source>
        <dbReference type="RuleBase" id="RU003719"/>
    </source>
</evidence>
<organism evidence="6">
    <name type="scientific">Timema poppense</name>
    <name type="common">Walking stick</name>
    <dbReference type="NCBI Taxonomy" id="170557"/>
    <lineage>
        <taxon>Eukaryota</taxon>
        <taxon>Metazoa</taxon>
        <taxon>Ecdysozoa</taxon>
        <taxon>Arthropoda</taxon>
        <taxon>Hexapoda</taxon>
        <taxon>Insecta</taxon>
        <taxon>Pterygota</taxon>
        <taxon>Neoptera</taxon>
        <taxon>Polyneoptera</taxon>
        <taxon>Phasmatodea</taxon>
        <taxon>Timematodea</taxon>
        <taxon>Timematoidea</taxon>
        <taxon>Timematidae</taxon>
        <taxon>Timema</taxon>
    </lineage>
</organism>
<accession>A0A7R9CFT2</accession>
<evidence type="ECO:0000313" key="6">
    <source>
        <dbReference type="EMBL" id="CAD7395879.1"/>
    </source>
</evidence>